<reference evidence="2" key="1">
    <citation type="submission" date="2016-11" db="EMBL/GenBank/DDBJ databases">
        <authorList>
            <person name="Varghese N."/>
            <person name="Submissions S."/>
        </authorList>
    </citation>
    <scope>NUCLEOTIDE SEQUENCE [LARGE SCALE GENOMIC DNA]</scope>
    <source>
        <strain evidence="2">DSM 100564</strain>
    </source>
</reference>
<sequence>MQVALHTGAHFTDDDRLLKSLGKNRDMLAERGVFLPKPRSYRRQVRDLLNDARSAPLSHSSRDSILSGLKGVEIVDPDRIIMSNSNFFGVPRLAVSDNKYYPTAESRLQDFCSVFAEEEIDVFLAIRNPATFLPALLAGCPEDTIDQVTDSSAPTALRWSELVMRLRQSLPNVSFTVWCNEDTPLIWEQLLRELSTVEATLPMEGGSDLLGEIMSESGMKRYGEYLQTHPGMTEIQKRRVMAAFLDKFALEDEVEEELDMPGWTEEYVDALTEIYDEDVYEISRIEGVSLISP</sequence>
<evidence type="ECO:0000313" key="2">
    <source>
        <dbReference type="Proteomes" id="UP000183982"/>
    </source>
</evidence>
<dbReference type="STRING" id="1470563.SAMN05444000_1156"/>
<name>A0A1M6N1C9_9RHOB</name>
<evidence type="ECO:0008006" key="3">
    <source>
        <dbReference type="Google" id="ProtNLM"/>
    </source>
</evidence>
<accession>A0A1M6N1C9</accession>
<evidence type="ECO:0000313" key="1">
    <source>
        <dbReference type="EMBL" id="SHJ89529.1"/>
    </source>
</evidence>
<gene>
    <name evidence="1" type="ORF">SAMN05444000_1156</name>
</gene>
<dbReference type="AlphaFoldDB" id="A0A1M6N1C9"/>
<keyword evidence="2" id="KW-1185">Reference proteome</keyword>
<dbReference type="OrthoDB" id="7816979at2"/>
<dbReference type="RefSeq" id="WP_073253628.1">
    <property type="nucleotide sequence ID" value="NZ_FQZQ01000015.1"/>
</dbReference>
<dbReference type="Proteomes" id="UP000183982">
    <property type="component" value="Unassembled WGS sequence"/>
</dbReference>
<protein>
    <recommendedName>
        <fullName evidence="3">Sulfotransferase family protein</fullName>
    </recommendedName>
</protein>
<organism evidence="1 2">
    <name type="scientific">Shimia gijangensis</name>
    <dbReference type="NCBI Taxonomy" id="1470563"/>
    <lineage>
        <taxon>Bacteria</taxon>
        <taxon>Pseudomonadati</taxon>
        <taxon>Pseudomonadota</taxon>
        <taxon>Alphaproteobacteria</taxon>
        <taxon>Rhodobacterales</taxon>
        <taxon>Roseobacteraceae</taxon>
    </lineage>
</organism>
<proteinExistence type="predicted"/>
<dbReference type="EMBL" id="FQZQ01000015">
    <property type="protein sequence ID" value="SHJ89529.1"/>
    <property type="molecule type" value="Genomic_DNA"/>
</dbReference>